<reference evidence="8 9" key="1">
    <citation type="submission" date="2024-10" db="EMBL/GenBank/DDBJ databases">
        <title>Updated reference genomes for cyclostephanoid diatoms.</title>
        <authorList>
            <person name="Roberts W.R."/>
            <person name="Alverson A.J."/>
        </authorList>
    </citation>
    <scope>NUCLEOTIDE SEQUENCE [LARGE SCALE GENOMIC DNA]</scope>
    <source>
        <strain evidence="8 9">AJA232-27</strain>
    </source>
</reference>
<dbReference type="Gene3D" id="3.40.640.10">
    <property type="entry name" value="Type I PLP-dependent aspartate aminotransferase-like (Major domain)"/>
    <property type="match status" value="1"/>
</dbReference>
<dbReference type="InterPro" id="IPR015424">
    <property type="entry name" value="PyrdxlP-dep_Trfase"/>
</dbReference>
<dbReference type="AlphaFoldDB" id="A0ABD3MZF1"/>
<dbReference type="InterPro" id="IPR015422">
    <property type="entry name" value="PyrdxlP-dep_Trfase_small"/>
</dbReference>
<feature type="compositionally biased region" description="Low complexity" evidence="5">
    <location>
        <begin position="489"/>
        <end position="500"/>
    </location>
</feature>
<protein>
    <recommendedName>
        <fullName evidence="7">Aminotransferase class I/classII large domain-containing protein</fullName>
    </recommendedName>
</protein>
<dbReference type="GO" id="GO:0008483">
    <property type="term" value="F:transaminase activity"/>
    <property type="evidence" value="ECO:0007669"/>
    <property type="project" value="UniProtKB-KW"/>
</dbReference>
<evidence type="ECO:0000256" key="5">
    <source>
        <dbReference type="SAM" id="MobiDB-lite"/>
    </source>
</evidence>
<dbReference type="Proteomes" id="UP001530293">
    <property type="component" value="Unassembled WGS sequence"/>
</dbReference>
<organism evidence="8 9">
    <name type="scientific">Discostella pseudostelligera</name>
    <dbReference type="NCBI Taxonomy" id="259834"/>
    <lineage>
        <taxon>Eukaryota</taxon>
        <taxon>Sar</taxon>
        <taxon>Stramenopiles</taxon>
        <taxon>Ochrophyta</taxon>
        <taxon>Bacillariophyta</taxon>
        <taxon>Coscinodiscophyceae</taxon>
        <taxon>Thalassiosirophycidae</taxon>
        <taxon>Stephanodiscales</taxon>
        <taxon>Stephanodiscaceae</taxon>
        <taxon>Discostella</taxon>
    </lineage>
</organism>
<feature type="compositionally biased region" description="Acidic residues" evidence="5">
    <location>
        <begin position="731"/>
        <end position="744"/>
    </location>
</feature>
<comment type="caution">
    <text evidence="8">The sequence shown here is derived from an EMBL/GenBank/DDBJ whole genome shotgun (WGS) entry which is preliminary data.</text>
</comment>
<feature type="region of interest" description="Disordered" evidence="5">
    <location>
        <begin position="728"/>
        <end position="761"/>
    </location>
</feature>
<dbReference type="PANTHER" id="PTHR43807">
    <property type="entry name" value="FI04487P"/>
    <property type="match status" value="1"/>
</dbReference>
<keyword evidence="3" id="KW-0808">Transferase</keyword>
<gene>
    <name evidence="8" type="ORF">ACHAWU_007008</name>
</gene>
<evidence type="ECO:0000313" key="9">
    <source>
        <dbReference type="Proteomes" id="UP001530293"/>
    </source>
</evidence>
<evidence type="ECO:0000313" key="8">
    <source>
        <dbReference type="EMBL" id="KAL3769254.1"/>
    </source>
</evidence>
<feature type="region of interest" description="Disordered" evidence="5">
    <location>
        <begin position="468"/>
        <end position="508"/>
    </location>
</feature>
<name>A0ABD3MZF1_9STRA</name>
<feature type="domain" description="Aminotransferase class I/classII large" evidence="7">
    <location>
        <begin position="264"/>
        <end position="716"/>
    </location>
</feature>
<feature type="signal peptide" evidence="6">
    <location>
        <begin position="1"/>
        <end position="24"/>
    </location>
</feature>
<dbReference type="PANTHER" id="PTHR43807:SF20">
    <property type="entry name" value="FI04487P"/>
    <property type="match status" value="1"/>
</dbReference>
<keyword evidence="4" id="KW-0663">Pyridoxal phosphate</keyword>
<keyword evidence="9" id="KW-1185">Reference proteome</keyword>
<evidence type="ECO:0000256" key="6">
    <source>
        <dbReference type="SAM" id="SignalP"/>
    </source>
</evidence>
<dbReference type="InterPro" id="IPR051326">
    <property type="entry name" value="Kynurenine-oxoglutarate_AT"/>
</dbReference>
<dbReference type="InterPro" id="IPR015421">
    <property type="entry name" value="PyrdxlP-dep_Trfase_major"/>
</dbReference>
<sequence>MLYQRMRACSCEWLLPLLLVAVAATVRPCIGSGAFAFQLQPRRIIIGSKTTTSSHIVFPSSQLKLREIYSIDGLERHGISDPPLALVQSSLSSQSSSTKWLHRQSRWVERRRQLLQLSLALNGAEAEADEEDGEIISLVDVTDRAPCFDNGVCLSFPDDDDAAEIIETIMDNTVLKTGGDVNIELTDTDDVSTISNRNAINSNNHASPKAVSPKAVVDEVRGSAVGGGGGAIQRLGGTATGPTVWSEFGRLAAEYSQSNNNFSNLGQGFPDWLPPEFAVQSLVSAALDTTSSSPHQYTRTAGHPNLVKQLAKRYSKHLDRQVDPMAEVAVTVGASQALYLCLQTLVRPGDEVILFEPFFDLYVNQIKLAGGIPVYVPLTFVPFNNNGRDGGDSGGRWILESNKLRDKISSTKTRAIILNSPHNPTGKVFTHSEMLDIAQIVTEVAGPQCVVLSDEVYKYIVHSPPIEVDSNTGKNDQEKTALQEGGGDSSINGSISSSSNTKRTTSSCPGHVHFASLPNMWERTLTISSAGKTFSATGWQVGWCIGPAHLISPIHQLLPYVQFCASTVIQEALARTLPRADEAYEGYASYYEYLNEKYRRKRDLLSKALQDVGFAVPDYDATPGWGGFFIFAQITEEVRRALPSHRLQMPHCANPAAPGGRARLDWALCQWMVEELGVLCIPSSPFFSKDRALEGASDEFIRVAFCKTDETIERAALSLRKLASYAKENSEDGGVDDDLDEDYAEASSEKDVVGAAMGGLS</sequence>
<dbReference type="EMBL" id="JALLBG020000056">
    <property type="protein sequence ID" value="KAL3769254.1"/>
    <property type="molecule type" value="Genomic_DNA"/>
</dbReference>
<evidence type="ECO:0000256" key="3">
    <source>
        <dbReference type="ARBA" id="ARBA00022679"/>
    </source>
</evidence>
<evidence type="ECO:0000256" key="4">
    <source>
        <dbReference type="ARBA" id="ARBA00022898"/>
    </source>
</evidence>
<dbReference type="SUPFAM" id="SSF53383">
    <property type="entry name" value="PLP-dependent transferases"/>
    <property type="match status" value="1"/>
</dbReference>
<feature type="chain" id="PRO_5044894003" description="Aminotransferase class I/classII large domain-containing protein" evidence="6">
    <location>
        <begin position="25"/>
        <end position="761"/>
    </location>
</feature>
<dbReference type="CDD" id="cd00609">
    <property type="entry name" value="AAT_like"/>
    <property type="match status" value="1"/>
</dbReference>
<dbReference type="InterPro" id="IPR004839">
    <property type="entry name" value="Aminotransferase_I/II_large"/>
</dbReference>
<evidence type="ECO:0000256" key="1">
    <source>
        <dbReference type="ARBA" id="ARBA00001933"/>
    </source>
</evidence>
<proteinExistence type="predicted"/>
<dbReference type="Pfam" id="PF00155">
    <property type="entry name" value="Aminotran_1_2"/>
    <property type="match status" value="1"/>
</dbReference>
<accession>A0ABD3MZF1</accession>
<comment type="cofactor">
    <cofactor evidence="1">
        <name>pyridoxal 5'-phosphate</name>
        <dbReference type="ChEBI" id="CHEBI:597326"/>
    </cofactor>
</comment>
<dbReference type="Gene3D" id="3.90.1150.10">
    <property type="entry name" value="Aspartate Aminotransferase, domain 1"/>
    <property type="match status" value="1"/>
</dbReference>
<evidence type="ECO:0000256" key="2">
    <source>
        <dbReference type="ARBA" id="ARBA00022576"/>
    </source>
</evidence>
<keyword evidence="6" id="KW-0732">Signal</keyword>
<keyword evidence="2" id="KW-0032">Aminotransferase</keyword>
<evidence type="ECO:0000259" key="7">
    <source>
        <dbReference type="Pfam" id="PF00155"/>
    </source>
</evidence>